<dbReference type="AlphaFoldDB" id="A0A139WR70"/>
<feature type="domain" description="DNA polymerase III beta sliding clamp central" evidence="11">
    <location>
        <begin position="128"/>
        <end position="245"/>
    </location>
</feature>
<name>A0A139WR70_9CYAN</name>
<feature type="domain" description="DNA polymerase III beta sliding clamp N-terminal" evidence="10">
    <location>
        <begin position="1"/>
        <end position="119"/>
    </location>
</feature>
<evidence type="ECO:0000256" key="4">
    <source>
        <dbReference type="ARBA" id="ARBA00022679"/>
    </source>
</evidence>
<organism evidence="13 14">
    <name type="scientific">Scytonema hofmannii PCC 7110</name>
    <dbReference type="NCBI Taxonomy" id="128403"/>
    <lineage>
        <taxon>Bacteria</taxon>
        <taxon>Bacillati</taxon>
        <taxon>Cyanobacteriota</taxon>
        <taxon>Cyanophyceae</taxon>
        <taxon>Nostocales</taxon>
        <taxon>Scytonemataceae</taxon>
        <taxon>Scytonema</taxon>
    </lineage>
</organism>
<keyword evidence="7" id="KW-0239">DNA-directed DNA polymerase</keyword>
<feature type="compositionally biased region" description="Basic and acidic residues" evidence="9">
    <location>
        <begin position="384"/>
        <end position="393"/>
    </location>
</feature>
<dbReference type="STRING" id="128403.WA1_50390"/>
<evidence type="ECO:0000256" key="2">
    <source>
        <dbReference type="ARBA" id="ARBA00010752"/>
    </source>
</evidence>
<dbReference type="GO" id="GO:0005737">
    <property type="term" value="C:cytoplasm"/>
    <property type="evidence" value="ECO:0007669"/>
    <property type="project" value="UniProtKB-SubCell"/>
</dbReference>
<dbReference type="EMBL" id="ANNX02000064">
    <property type="protein sequence ID" value="KYC34935.1"/>
    <property type="molecule type" value="Genomic_DNA"/>
</dbReference>
<dbReference type="NCBIfam" id="TIGR00663">
    <property type="entry name" value="dnan"/>
    <property type="match status" value="1"/>
</dbReference>
<dbReference type="PANTHER" id="PTHR30478:SF0">
    <property type="entry name" value="BETA SLIDING CLAMP"/>
    <property type="match status" value="1"/>
</dbReference>
<dbReference type="SUPFAM" id="SSF55979">
    <property type="entry name" value="DNA clamp"/>
    <property type="match status" value="3"/>
</dbReference>
<evidence type="ECO:0000256" key="7">
    <source>
        <dbReference type="ARBA" id="ARBA00022932"/>
    </source>
</evidence>
<evidence type="ECO:0000256" key="6">
    <source>
        <dbReference type="ARBA" id="ARBA00022705"/>
    </source>
</evidence>
<evidence type="ECO:0000256" key="8">
    <source>
        <dbReference type="ARBA" id="ARBA00023125"/>
    </source>
</evidence>
<sequence>MKITIPAQKLSDAIATACCAVATKPAVPILRNLLINADEENQKLLLCGFNLSLGIQTRIDATVESGGTLALPAALLRETIQNLGGDLNLEIKDKACTISHSSGKCRIQGTSAEEFPNLPTAEGSQIKISAKKLKAAIAATLFATSKNETKLVLTGVNFIFDNSEWRLAATDGHRLAFASIPSTEENENNTNLAITFPYLNLGELERILEKSPDNGTCEIQVSDNIIQVFVGETKITSRLLEGTYPSYPSLIPTQFTYELYVDKKVLESALRRVQILAEKKDKIVQIVWDVGEETATLYAQAQDVGDAVESISIKSKSQTNENITISFNIDYLSQAIKHITTDEILIRANRCSTPVILCPVGGLLDQLSLVMPVQIRDTAQTSPKAKDKDKNGVDETTGQIESPKGETSQNTAKRRRDKQVKENEPAIPA</sequence>
<dbReference type="CDD" id="cd00140">
    <property type="entry name" value="beta_clamp"/>
    <property type="match status" value="1"/>
</dbReference>
<dbReference type="InterPro" id="IPR022635">
    <property type="entry name" value="DNA_polIII_beta_C"/>
</dbReference>
<evidence type="ECO:0000313" key="13">
    <source>
        <dbReference type="EMBL" id="KYC34935.1"/>
    </source>
</evidence>
<dbReference type="GO" id="GO:0003887">
    <property type="term" value="F:DNA-directed DNA polymerase activity"/>
    <property type="evidence" value="ECO:0007669"/>
    <property type="project" value="UniProtKB-KW"/>
</dbReference>
<feature type="domain" description="DNA polymerase III beta sliding clamp C-terminal" evidence="12">
    <location>
        <begin position="249"/>
        <end position="359"/>
    </location>
</feature>
<comment type="subcellular location">
    <subcellularLocation>
        <location evidence="1">Cytoplasm</location>
    </subcellularLocation>
</comment>
<dbReference type="Proteomes" id="UP000076925">
    <property type="component" value="Unassembled WGS sequence"/>
</dbReference>
<dbReference type="PANTHER" id="PTHR30478">
    <property type="entry name" value="DNA POLYMERASE III SUBUNIT BETA"/>
    <property type="match status" value="1"/>
</dbReference>
<dbReference type="InterPro" id="IPR022637">
    <property type="entry name" value="DNA_polIII_beta_cen"/>
</dbReference>
<evidence type="ECO:0008006" key="15">
    <source>
        <dbReference type="Google" id="ProtNLM"/>
    </source>
</evidence>
<protein>
    <recommendedName>
        <fullName evidence="15">DNA polymerase III subunit beta</fullName>
    </recommendedName>
</protein>
<proteinExistence type="inferred from homology"/>
<dbReference type="InterPro" id="IPR001001">
    <property type="entry name" value="DNA_polIII_beta"/>
</dbReference>
<keyword evidence="4" id="KW-0808">Transferase</keyword>
<dbReference type="InterPro" id="IPR046938">
    <property type="entry name" value="DNA_clamp_sf"/>
</dbReference>
<keyword evidence="8" id="KW-0238">DNA-binding</keyword>
<evidence type="ECO:0000259" key="12">
    <source>
        <dbReference type="Pfam" id="PF02768"/>
    </source>
</evidence>
<evidence type="ECO:0000256" key="3">
    <source>
        <dbReference type="ARBA" id="ARBA00022490"/>
    </source>
</evidence>
<evidence type="ECO:0000256" key="9">
    <source>
        <dbReference type="SAM" id="MobiDB-lite"/>
    </source>
</evidence>
<dbReference type="Pfam" id="PF00712">
    <property type="entry name" value="DNA_pol3_beta"/>
    <property type="match status" value="1"/>
</dbReference>
<keyword evidence="14" id="KW-1185">Reference proteome</keyword>
<feature type="compositionally biased region" description="Polar residues" evidence="9">
    <location>
        <begin position="394"/>
        <end position="411"/>
    </location>
</feature>
<feature type="region of interest" description="Disordered" evidence="9">
    <location>
        <begin position="378"/>
        <end position="429"/>
    </location>
</feature>
<dbReference type="GO" id="GO:0003677">
    <property type="term" value="F:DNA binding"/>
    <property type="evidence" value="ECO:0007669"/>
    <property type="project" value="UniProtKB-KW"/>
</dbReference>
<evidence type="ECO:0000259" key="10">
    <source>
        <dbReference type="Pfam" id="PF00712"/>
    </source>
</evidence>
<comment type="similarity">
    <text evidence="2">Belongs to the beta sliding clamp family.</text>
</comment>
<keyword evidence="6" id="KW-0235">DNA replication</keyword>
<dbReference type="Pfam" id="PF02767">
    <property type="entry name" value="DNA_pol3_beta_2"/>
    <property type="match status" value="1"/>
</dbReference>
<feature type="compositionally biased region" description="Basic and acidic residues" evidence="9">
    <location>
        <begin position="419"/>
        <end position="429"/>
    </location>
</feature>
<dbReference type="Gene3D" id="3.10.150.10">
    <property type="entry name" value="DNA Polymerase III, subunit A, domain 2"/>
    <property type="match status" value="1"/>
</dbReference>
<comment type="caution">
    <text evidence="13">The sequence shown here is derived from an EMBL/GenBank/DDBJ whole genome shotgun (WGS) entry which is preliminary data.</text>
</comment>
<dbReference type="InterPro" id="IPR022634">
    <property type="entry name" value="DNA_polIII_beta_N"/>
</dbReference>
<accession>A0A139WR70</accession>
<evidence type="ECO:0000259" key="11">
    <source>
        <dbReference type="Pfam" id="PF02767"/>
    </source>
</evidence>
<dbReference type="Gene3D" id="3.70.10.10">
    <property type="match status" value="1"/>
</dbReference>
<dbReference type="GO" id="GO:0006271">
    <property type="term" value="P:DNA strand elongation involved in DNA replication"/>
    <property type="evidence" value="ECO:0007669"/>
    <property type="project" value="TreeGrafter"/>
</dbReference>
<gene>
    <name evidence="13" type="ORF">WA1_50390</name>
</gene>
<dbReference type="Pfam" id="PF02768">
    <property type="entry name" value="DNA_pol3_beta_3"/>
    <property type="match status" value="1"/>
</dbReference>
<evidence type="ECO:0000256" key="1">
    <source>
        <dbReference type="ARBA" id="ARBA00004496"/>
    </source>
</evidence>
<evidence type="ECO:0000313" key="14">
    <source>
        <dbReference type="Proteomes" id="UP000076925"/>
    </source>
</evidence>
<dbReference type="GO" id="GO:0008408">
    <property type="term" value="F:3'-5' exonuclease activity"/>
    <property type="evidence" value="ECO:0007669"/>
    <property type="project" value="InterPro"/>
</dbReference>
<dbReference type="OrthoDB" id="8421503at2"/>
<reference evidence="13 14" key="1">
    <citation type="journal article" date="2013" name="Genome Biol. Evol.">
        <title>Genomes of Stigonematalean cyanobacteria (subsection V) and the evolution of oxygenic photosynthesis from prokaryotes to plastids.</title>
        <authorList>
            <person name="Dagan T."/>
            <person name="Roettger M."/>
            <person name="Stucken K."/>
            <person name="Landan G."/>
            <person name="Koch R."/>
            <person name="Major P."/>
            <person name="Gould S.B."/>
            <person name="Goremykin V.V."/>
            <person name="Rippka R."/>
            <person name="Tandeau de Marsac N."/>
            <person name="Gugger M."/>
            <person name="Lockhart P.J."/>
            <person name="Allen J.F."/>
            <person name="Brune I."/>
            <person name="Maus I."/>
            <person name="Puhler A."/>
            <person name="Martin W.F."/>
        </authorList>
    </citation>
    <scope>NUCLEOTIDE SEQUENCE [LARGE SCALE GENOMIC DNA]</scope>
    <source>
        <strain evidence="13 14">PCC 7110</strain>
    </source>
</reference>
<dbReference type="RefSeq" id="WP_017741133.1">
    <property type="nucleotide sequence ID" value="NZ_KQ976355.1"/>
</dbReference>
<keyword evidence="3" id="KW-0963">Cytoplasm</keyword>
<evidence type="ECO:0000256" key="5">
    <source>
        <dbReference type="ARBA" id="ARBA00022695"/>
    </source>
</evidence>
<keyword evidence="5" id="KW-0548">Nucleotidyltransferase</keyword>
<dbReference type="SMART" id="SM00480">
    <property type="entry name" value="POL3Bc"/>
    <property type="match status" value="1"/>
</dbReference>
<dbReference type="GO" id="GO:0009360">
    <property type="term" value="C:DNA polymerase III complex"/>
    <property type="evidence" value="ECO:0007669"/>
    <property type="project" value="InterPro"/>
</dbReference>